<keyword evidence="2" id="KW-0677">Repeat</keyword>
<dbReference type="Proteomes" id="UP000215145">
    <property type="component" value="Unassembled WGS sequence"/>
</dbReference>
<dbReference type="PROSITE" id="PS50915">
    <property type="entry name" value="CRYSTALLIN_BETA_GAMMA"/>
    <property type="match status" value="5"/>
</dbReference>
<dbReference type="GO" id="GO:0016042">
    <property type="term" value="P:lipid catabolic process"/>
    <property type="evidence" value="ECO:0007669"/>
    <property type="project" value="UniProtKB-KW"/>
</dbReference>
<feature type="domain" description="Beta/gamma crystallin 'Greek key'" evidence="4">
    <location>
        <begin position="610"/>
        <end position="648"/>
    </location>
</feature>
<dbReference type="PANTHER" id="PTHR13593">
    <property type="match status" value="1"/>
</dbReference>
<dbReference type="AlphaFoldDB" id="A0A229P2C2"/>
<gene>
    <name evidence="5" type="ORF">CGZ75_06790</name>
</gene>
<comment type="similarity">
    <text evidence="1">Belongs to the beta/gamma-crystallin family.</text>
</comment>
<evidence type="ECO:0000256" key="1">
    <source>
        <dbReference type="ARBA" id="ARBA00009646"/>
    </source>
</evidence>
<evidence type="ECO:0000313" key="6">
    <source>
        <dbReference type="Proteomes" id="UP000215145"/>
    </source>
</evidence>
<evidence type="ECO:0000313" key="5">
    <source>
        <dbReference type="EMBL" id="OXM16382.1"/>
    </source>
</evidence>
<protein>
    <recommendedName>
        <fullName evidence="4">Beta/gamma crystallin 'Greek key' domain-containing protein</fullName>
    </recommendedName>
</protein>
<feature type="domain" description="Beta/gamma crystallin 'Greek key'" evidence="4">
    <location>
        <begin position="392"/>
        <end position="433"/>
    </location>
</feature>
<comment type="caution">
    <text evidence="5">The sequence shown here is derived from an EMBL/GenBank/DDBJ whole genome shotgun (WGS) entry which is preliminary data.</text>
</comment>
<dbReference type="InterPro" id="IPR051057">
    <property type="entry name" value="PI-PLC_domain"/>
</dbReference>
<accession>A0A229P2C2</accession>
<dbReference type="Gene3D" id="3.20.20.190">
    <property type="entry name" value="Phosphatidylinositol (PI) phosphodiesterase"/>
    <property type="match status" value="1"/>
</dbReference>
<keyword evidence="3" id="KW-0442">Lipid degradation</keyword>
<evidence type="ECO:0000256" key="2">
    <source>
        <dbReference type="ARBA" id="ARBA00022737"/>
    </source>
</evidence>
<feature type="domain" description="Beta/gamma crystallin 'Greek key'" evidence="4">
    <location>
        <begin position="567"/>
        <end position="608"/>
    </location>
</feature>
<dbReference type="InterPro" id="IPR017946">
    <property type="entry name" value="PLC-like_Pdiesterase_TIM-brl"/>
</dbReference>
<evidence type="ECO:0000256" key="3">
    <source>
        <dbReference type="ARBA" id="ARBA00022963"/>
    </source>
</evidence>
<dbReference type="InterPro" id="IPR011024">
    <property type="entry name" value="G_crystallin-like"/>
</dbReference>
<reference evidence="5 6" key="1">
    <citation type="submission" date="2017-07" db="EMBL/GenBank/DDBJ databases">
        <title>Paenibacillus herberti R33 genome sequencing and assembly.</title>
        <authorList>
            <person name="Su W."/>
        </authorList>
    </citation>
    <scope>NUCLEOTIDE SEQUENCE [LARGE SCALE GENOMIC DNA]</scope>
    <source>
        <strain evidence="5 6">R33</strain>
    </source>
</reference>
<organism evidence="5 6">
    <name type="scientific">Paenibacillus herberti</name>
    <dbReference type="NCBI Taxonomy" id="1619309"/>
    <lineage>
        <taxon>Bacteria</taxon>
        <taxon>Bacillati</taxon>
        <taxon>Bacillota</taxon>
        <taxon>Bacilli</taxon>
        <taxon>Bacillales</taxon>
        <taxon>Paenibacillaceae</taxon>
        <taxon>Paenibacillus</taxon>
    </lineage>
</organism>
<dbReference type="PANTHER" id="PTHR13593:SF113">
    <property type="entry name" value="SI:DKEY-266F7.9"/>
    <property type="match status" value="1"/>
</dbReference>
<dbReference type="SUPFAM" id="SSF51695">
    <property type="entry name" value="PLC-like phosphodiesterases"/>
    <property type="match status" value="1"/>
</dbReference>
<feature type="domain" description="Beta/gamma crystallin 'Greek key'" evidence="4">
    <location>
        <begin position="480"/>
        <end position="521"/>
    </location>
</feature>
<dbReference type="Gene3D" id="2.60.20.10">
    <property type="entry name" value="Crystallins"/>
    <property type="match status" value="3"/>
</dbReference>
<proteinExistence type="inferred from homology"/>
<dbReference type="EMBL" id="NMUQ01000001">
    <property type="protein sequence ID" value="OXM16382.1"/>
    <property type="molecule type" value="Genomic_DNA"/>
</dbReference>
<keyword evidence="6" id="KW-1185">Reference proteome</keyword>
<keyword evidence="3" id="KW-0443">Lipid metabolism</keyword>
<feature type="domain" description="Beta/gamma crystallin 'Greek key'" evidence="4">
    <location>
        <begin position="523"/>
        <end position="562"/>
    </location>
</feature>
<dbReference type="SUPFAM" id="SSF49695">
    <property type="entry name" value="gamma-Crystallin-like"/>
    <property type="match status" value="3"/>
</dbReference>
<dbReference type="Pfam" id="PF03995">
    <property type="entry name" value="Inhibitor_I36"/>
    <property type="match status" value="1"/>
</dbReference>
<name>A0A229P2C2_9BACL</name>
<sequence length="649" mass="72013">MKKRKLSSNHLVNKQKNRFTQRSRVCMRKKQGWILGLTLLMLSASVTVIPPTPASADFNSSTNRNWMEQVNQINPNFANTKLRDVILPGSHDSGTGVFDDPGFDNALSPDLINTTQIYQYVIPTDVAKAQGRTQDFNVAEQLNAGIRYIDLRPGPNQWFDGLTFRNQETTLRTMHGLYGEGMEEILASTKSFLDANPKEIVILDFQLFHVMSDVSYTHLKNRLMYYLGDMLLPQSYGVDTTLGQMWAENKRVLIYYGSHNYWSGATTKASGPVPSQFKNEPYIWNRSLDMRSVWMNRDNAGSLRGDIEAEVNVAAQHPDKLHILQNMVTPAIGTSVASVAASANAIVMNGLQSDWPSKGVNVIQTDFFNYTDIVNVIKRLNMKEKDASGTEYGVYVYEHPNYQGKVNRLLGDVDNLTDFVLGNDTASSIKIVGPYKVELFTNSGFTGTKTLLTSSIADLSTLGQDNTATSARVDRAGQDDGVYVYEHDNFTGKRVRLTGDEPRMSLTNVGNDSASSIQIVGNYRVEVYDDVNYQGNSYQYNVNGSASLGGWGDRISSIKVIPTTNENGVFVYQHSNYEGKFMRLTSDVSDMGGSILGNDQVSSVRTVGPYKAVVYENENYQGNSITYTSSNPSLGGWNDKASSIKVLPT</sequence>
<dbReference type="Pfam" id="PF00030">
    <property type="entry name" value="Crystall"/>
    <property type="match status" value="1"/>
</dbReference>
<dbReference type="SMART" id="SM00247">
    <property type="entry name" value="XTALbg"/>
    <property type="match status" value="3"/>
</dbReference>
<dbReference type="GO" id="GO:0008081">
    <property type="term" value="F:phosphoric diester hydrolase activity"/>
    <property type="evidence" value="ECO:0007669"/>
    <property type="project" value="InterPro"/>
</dbReference>
<evidence type="ECO:0000259" key="4">
    <source>
        <dbReference type="PROSITE" id="PS50915"/>
    </source>
</evidence>
<dbReference type="InterPro" id="IPR001064">
    <property type="entry name" value="Beta/gamma_crystallin"/>
</dbReference>
<dbReference type="OrthoDB" id="315328at2"/>